<evidence type="ECO:0000259" key="1">
    <source>
        <dbReference type="Pfam" id="PF19263"/>
    </source>
</evidence>
<dbReference type="Proteomes" id="UP000286990">
    <property type="component" value="Unassembled WGS sequence"/>
</dbReference>
<dbReference type="EMBL" id="QUSX01000001">
    <property type="protein sequence ID" value="RRQ49808.1"/>
    <property type="molecule type" value="Genomic_DNA"/>
</dbReference>
<comment type="caution">
    <text evidence="2">The sequence shown here is derived from an EMBL/GenBank/DDBJ whole genome shotgun (WGS) entry which is preliminary data.</text>
</comment>
<feature type="domain" description="NrS-1 polymerase-like helicase" evidence="1">
    <location>
        <begin position="224"/>
        <end position="328"/>
    </location>
</feature>
<proteinExistence type="predicted"/>
<accession>A0A426RL93</accession>
<reference evidence="3" key="1">
    <citation type="submission" date="2018-08" db="EMBL/GenBank/DDBJ databases">
        <authorList>
            <person name="Khan S.A."/>
            <person name="J S.E."/>
        </authorList>
    </citation>
    <scope>NUCLEOTIDE SEQUENCE [LARGE SCALE GENOMIC DNA]</scope>
    <source>
        <strain evidence="3">PoM-212</strain>
    </source>
</reference>
<reference evidence="3" key="2">
    <citation type="submission" date="2018-12" db="EMBL/GenBank/DDBJ databases">
        <title>Maribacter lutimaris sp. nov., isolated from marine sediment.</title>
        <authorList>
            <person name="Kim K.K."/>
        </authorList>
    </citation>
    <scope>NUCLEOTIDE SEQUENCE [LARGE SCALE GENOMIC DNA]</scope>
    <source>
        <strain evidence="3">PoM-212</strain>
    </source>
</reference>
<dbReference type="InterPro" id="IPR045455">
    <property type="entry name" value="NrS-1_pol-like_helicase"/>
</dbReference>
<organism evidence="2 3">
    <name type="scientific">Maribacter algicola</name>
    <dbReference type="NCBI Taxonomy" id="2498892"/>
    <lineage>
        <taxon>Bacteria</taxon>
        <taxon>Pseudomonadati</taxon>
        <taxon>Bacteroidota</taxon>
        <taxon>Flavobacteriia</taxon>
        <taxon>Flavobacteriales</taxon>
        <taxon>Flavobacteriaceae</taxon>
        <taxon>Maribacter</taxon>
    </lineage>
</organism>
<dbReference type="OrthoDB" id="840343at2"/>
<dbReference type="AlphaFoldDB" id="A0A426RL93"/>
<dbReference type="RefSeq" id="WP_125221625.1">
    <property type="nucleotide sequence ID" value="NZ_QUSX01000001.1"/>
</dbReference>
<keyword evidence="3" id="KW-1185">Reference proteome</keyword>
<dbReference type="Pfam" id="PF19263">
    <property type="entry name" value="DUF5906"/>
    <property type="match status" value="1"/>
</dbReference>
<sequence>MEKKLKLILLNKEENVFPFWEYNEKGKVVILHRKLISFIESMGFVNVKLSETRYELAKESKNRLKIVTTTDVDQAVLNYLIRIKKYDVLESFTKGISGYLASRKLNTLPVIEPINDRDGEIYSRFYFTNCYCEIRGEMINVQKYDKLNQMIWENRLIDRSFNMPEGGIGQFEIFCKKITGESPGRFLALKTAIGYLLHRNKMVGEPKAIILYDEKMGTDNQAHGGTGKTLLSQALAKCREVVPVDGKDVKLGSWFKNQRINVTTDILVYDDLKKDTSLENFYSMITSGIEVEKKQKQSFFIKPEDSPKILITANYPVKGPGGSSDERRRYEFELSNYFSHVWTPEMEFRCRFFTDSWGQEWDKFYLFMMECVQNYLQKGLIQPESINLNKAGIVHETSLEFYNYATDNLKVNEWLDKREFESNFKNAYPNLDWVSSHMIKKWMGYYATSTGNHLEQKSTGGKYIFRISDGSSKDEADAQ</sequence>
<name>A0A426RL93_9FLAO</name>
<gene>
    <name evidence="2" type="ORF">DZC72_04245</name>
</gene>
<protein>
    <recommendedName>
        <fullName evidence="1">NrS-1 polymerase-like helicase domain-containing protein</fullName>
    </recommendedName>
</protein>
<evidence type="ECO:0000313" key="3">
    <source>
        <dbReference type="Proteomes" id="UP000286990"/>
    </source>
</evidence>
<evidence type="ECO:0000313" key="2">
    <source>
        <dbReference type="EMBL" id="RRQ49808.1"/>
    </source>
</evidence>